<proteinExistence type="predicted"/>
<dbReference type="SUPFAM" id="SSF158457">
    <property type="entry name" value="Orange domain-like"/>
    <property type="match status" value="1"/>
</dbReference>
<dbReference type="AlphaFoldDB" id="A0A4C1YUX1"/>
<feature type="region of interest" description="Disordered" evidence="6">
    <location>
        <begin position="207"/>
        <end position="273"/>
    </location>
</feature>
<dbReference type="OrthoDB" id="6371181at2759"/>
<keyword evidence="5" id="KW-0539">Nucleus</keyword>
<gene>
    <name evidence="9" type="primary">cwo</name>
    <name evidence="9" type="ORF">EVAR_50130_1</name>
</gene>
<evidence type="ECO:0000256" key="2">
    <source>
        <dbReference type="ARBA" id="ARBA00023015"/>
    </source>
</evidence>
<dbReference type="InterPro" id="IPR050370">
    <property type="entry name" value="HES_HEY"/>
</dbReference>
<name>A0A4C1YUX1_EUMVA</name>
<keyword evidence="4" id="KW-0804">Transcription</keyword>
<feature type="compositionally biased region" description="Low complexity" evidence="6">
    <location>
        <begin position="382"/>
        <end position="398"/>
    </location>
</feature>
<feature type="region of interest" description="Disordered" evidence="6">
    <location>
        <begin position="373"/>
        <end position="430"/>
    </location>
</feature>
<dbReference type="InterPro" id="IPR011598">
    <property type="entry name" value="bHLH_dom"/>
</dbReference>
<evidence type="ECO:0000256" key="1">
    <source>
        <dbReference type="ARBA" id="ARBA00004123"/>
    </source>
</evidence>
<dbReference type="STRING" id="151549.A0A4C1YUX1"/>
<evidence type="ECO:0000313" key="9">
    <source>
        <dbReference type="EMBL" id="GBP78187.1"/>
    </source>
</evidence>
<dbReference type="GO" id="GO:0003677">
    <property type="term" value="F:DNA binding"/>
    <property type="evidence" value="ECO:0007669"/>
    <property type="project" value="UniProtKB-KW"/>
</dbReference>
<dbReference type="CDD" id="cd11440">
    <property type="entry name" value="bHLH-O_Cwo_like"/>
    <property type="match status" value="1"/>
</dbReference>
<evidence type="ECO:0000256" key="6">
    <source>
        <dbReference type="SAM" id="MobiDB-lite"/>
    </source>
</evidence>
<dbReference type="InterPro" id="IPR036638">
    <property type="entry name" value="HLH_DNA-bd_sf"/>
</dbReference>
<dbReference type="Pfam" id="PF07527">
    <property type="entry name" value="Hairy_orange"/>
    <property type="match status" value="1"/>
</dbReference>
<accession>A0A4C1YUX1</accession>
<keyword evidence="3" id="KW-0238">DNA-binding</keyword>
<dbReference type="GO" id="GO:0006355">
    <property type="term" value="P:regulation of DNA-templated transcription"/>
    <property type="evidence" value="ECO:0007669"/>
    <property type="project" value="InterPro"/>
</dbReference>
<dbReference type="GO" id="GO:0005634">
    <property type="term" value="C:nucleus"/>
    <property type="evidence" value="ECO:0007669"/>
    <property type="project" value="UniProtKB-SubCell"/>
</dbReference>
<comment type="subcellular location">
    <subcellularLocation>
        <location evidence="1">Nucleus</location>
    </subcellularLocation>
</comment>
<dbReference type="SMART" id="SM00511">
    <property type="entry name" value="ORANGE"/>
    <property type="match status" value="1"/>
</dbReference>
<keyword evidence="2" id="KW-0805">Transcription regulation</keyword>
<dbReference type="PROSITE" id="PS51054">
    <property type="entry name" value="ORANGE"/>
    <property type="match status" value="1"/>
</dbReference>
<dbReference type="InterPro" id="IPR003650">
    <property type="entry name" value="Orange_dom"/>
</dbReference>
<dbReference type="Gene3D" id="4.10.280.10">
    <property type="entry name" value="Helix-loop-helix DNA-binding domain"/>
    <property type="match status" value="1"/>
</dbReference>
<reference evidence="9 10" key="1">
    <citation type="journal article" date="2019" name="Commun. Biol.">
        <title>The bagworm genome reveals a unique fibroin gene that provides high tensile strength.</title>
        <authorList>
            <person name="Kono N."/>
            <person name="Nakamura H."/>
            <person name="Ohtoshi R."/>
            <person name="Tomita M."/>
            <person name="Numata K."/>
            <person name="Arakawa K."/>
        </authorList>
    </citation>
    <scope>NUCLEOTIDE SEQUENCE [LARGE SCALE GENOMIC DNA]</scope>
</reference>
<evidence type="ECO:0000259" key="8">
    <source>
        <dbReference type="PROSITE" id="PS51054"/>
    </source>
</evidence>
<feature type="domain" description="Orange" evidence="8">
    <location>
        <begin position="154"/>
        <end position="189"/>
    </location>
</feature>
<evidence type="ECO:0000256" key="4">
    <source>
        <dbReference type="ARBA" id="ARBA00023163"/>
    </source>
</evidence>
<protein>
    <submittedName>
        <fullName evidence="9">Transcription factor cwo</fullName>
    </submittedName>
</protein>
<dbReference type="PANTHER" id="PTHR10985">
    <property type="entry name" value="BASIC HELIX-LOOP-HELIX TRANSCRIPTION FACTOR, HES-RELATED"/>
    <property type="match status" value="1"/>
</dbReference>
<dbReference type="Pfam" id="PF00010">
    <property type="entry name" value="HLH"/>
    <property type="match status" value="1"/>
</dbReference>
<dbReference type="FunFam" id="4.10.280.10:FF:000079">
    <property type="entry name" value="CLUMA_CG001539, isoform A"/>
    <property type="match status" value="1"/>
</dbReference>
<dbReference type="Proteomes" id="UP000299102">
    <property type="component" value="Unassembled WGS sequence"/>
</dbReference>
<dbReference type="GO" id="GO:0046983">
    <property type="term" value="F:protein dimerization activity"/>
    <property type="evidence" value="ECO:0007669"/>
    <property type="project" value="InterPro"/>
</dbReference>
<evidence type="ECO:0000256" key="3">
    <source>
        <dbReference type="ARBA" id="ARBA00023125"/>
    </source>
</evidence>
<sequence>MTRGCAPIRRRFALRCVTAVRRSVGTLWLLTSSYSSREEFARTPVGPLKFAALSAGAAEGGGGVPSDDDADYPNGAYLKKGKQDPMSHRIIEKRRRDRMNNCLADLSRLIPPEYLKKGRGRVEKTEIIEMAIRHLKYLGERVEAADRRTGAESFRAGWHECAAEAVQYLTDVRGFSAADGLCVQLAVHLQRRGDHLIKGEYASEKRSNVTNGMAGSSSSEATSSSSSSKSYPKNGGTAAHQPELANEGPAYDHLEVDPVPRATPAPAPFDGPYPMDCDRNYSVRSTDGVQSYDVKYWIGNGEIADPPAAAGAAAPAPARALRAVRRPDLLHADDYMHSYKFKNCIERRFSRSQDNEAHDMSLRHVHPHSKAYLHKRRRAAPKHAPASTSTSTSASGSTEEVRENSPQDSSDSPHRHYTPKPTPPAANHSGLTPNHYVPVFALNALGKYYVPLSVEYACLARQLGPYNMLESRAAHVAAPLHPVTIHVNFQPCLNYHMKRESNENDWNPT</sequence>
<evidence type="ECO:0000313" key="10">
    <source>
        <dbReference type="Proteomes" id="UP000299102"/>
    </source>
</evidence>
<dbReference type="Gene3D" id="6.10.250.980">
    <property type="match status" value="1"/>
</dbReference>
<evidence type="ECO:0000256" key="5">
    <source>
        <dbReference type="ARBA" id="ARBA00023242"/>
    </source>
</evidence>
<dbReference type="SUPFAM" id="SSF47459">
    <property type="entry name" value="HLH, helix-loop-helix DNA-binding domain"/>
    <property type="match status" value="1"/>
</dbReference>
<feature type="domain" description="BHLH" evidence="7">
    <location>
        <begin position="83"/>
        <end position="138"/>
    </location>
</feature>
<evidence type="ECO:0000259" key="7">
    <source>
        <dbReference type="PROSITE" id="PS50888"/>
    </source>
</evidence>
<comment type="caution">
    <text evidence="9">The sequence shown here is derived from an EMBL/GenBank/DDBJ whole genome shotgun (WGS) entry which is preliminary data.</text>
</comment>
<dbReference type="EMBL" id="BGZK01001360">
    <property type="protein sequence ID" value="GBP78187.1"/>
    <property type="molecule type" value="Genomic_DNA"/>
</dbReference>
<keyword evidence="10" id="KW-1185">Reference proteome</keyword>
<organism evidence="9 10">
    <name type="scientific">Eumeta variegata</name>
    <name type="common">Bagworm moth</name>
    <name type="synonym">Eumeta japonica</name>
    <dbReference type="NCBI Taxonomy" id="151549"/>
    <lineage>
        <taxon>Eukaryota</taxon>
        <taxon>Metazoa</taxon>
        <taxon>Ecdysozoa</taxon>
        <taxon>Arthropoda</taxon>
        <taxon>Hexapoda</taxon>
        <taxon>Insecta</taxon>
        <taxon>Pterygota</taxon>
        <taxon>Neoptera</taxon>
        <taxon>Endopterygota</taxon>
        <taxon>Lepidoptera</taxon>
        <taxon>Glossata</taxon>
        <taxon>Ditrysia</taxon>
        <taxon>Tineoidea</taxon>
        <taxon>Psychidae</taxon>
        <taxon>Oiketicinae</taxon>
        <taxon>Eumeta</taxon>
    </lineage>
</organism>
<dbReference type="PROSITE" id="PS50888">
    <property type="entry name" value="BHLH"/>
    <property type="match status" value="1"/>
</dbReference>
<dbReference type="SMART" id="SM00353">
    <property type="entry name" value="HLH"/>
    <property type="match status" value="1"/>
</dbReference>
<feature type="compositionally biased region" description="Pro residues" evidence="6">
    <location>
        <begin position="261"/>
        <end position="271"/>
    </location>
</feature>
<feature type="compositionally biased region" description="Low complexity" evidence="6">
    <location>
        <begin position="216"/>
        <end position="230"/>
    </location>
</feature>